<sequence length="139" mass="15488">MSLAAIREGAKKNNIVGTSTRSLSALTPKQKTGSLSALTSKKKRGREEKVVQEPKSLRPHVKIFGSIFQQGEEEENVNTKKEIKEFKENDMIQIWLFRVEGVLWLTLCKIKEAPNDNNANDVHKENGDGASTSHNVAVD</sequence>
<evidence type="ECO:0000313" key="2">
    <source>
        <dbReference type="EMBL" id="EEF33284.1"/>
    </source>
</evidence>
<organism evidence="2 3">
    <name type="scientific">Ricinus communis</name>
    <name type="common">Castor bean</name>
    <dbReference type="NCBI Taxonomy" id="3988"/>
    <lineage>
        <taxon>Eukaryota</taxon>
        <taxon>Viridiplantae</taxon>
        <taxon>Streptophyta</taxon>
        <taxon>Embryophyta</taxon>
        <taxon>Tracheophyta</taxon>
        <taxon>Spermatophyta</taxon>
        <taxon>Magnoliopsida</taxon>
        <taxon>eudicotyledons</taxon>
        <taxon>Gunneridae</taxon>
        <taxon>Pentapetalae</taxon>
        <taxon>rosids</taxon>
        <taxon>fabids</taxon>
        <taxon>Malpighiales</taxon>
        <taxon>Euphorbiaceae</taxon>
        <taxon>Acalyphoideae</taxon>
        <taxon>Acalypheae</taxon>
        <taxon>Ricinus</taxon>
    </lineage>
</organism>
<name>B9SSY1_RICCO</name>
<proteinExistence type="predicted"/>
<feature type="compositionally biased region" description="Polar residues" evidence="1">
    <location>
        <begin position="17"/>
        <end position="39"/>
    </location>
</feature>
<feature type="compositionally biased region" description="Basic and acidic residues" evidence="1">
    <location>
        <begin position="45"/>
        <end position="55"/>
    </location>
</feature>
<reference evidence="3" key="1">
    <citation type="journal article" date="2010" name="Nat. Biotechnol.">
        <title>Draft genome sequence of the oilseed species Ricinus communis.</title>
        <authorList>
            <person name="Chan A.P."/>
            <person name="Crabtree J."/>
            <person name="Zhao Q."/>
            <person name="Lorenzi H."/>
            <person name="Orvis J."/>
            <person name="Puiu D."/>
            <person name="Melake-Berhan A."/>
            <person name="Jones K.M."/>
            <person name="Redman J."/>
            <person name="Chen G."/>
            <person name="Cahoon E.B."/>
            <person name="Gedil M."/>
            <person name="Stanke M."/>
            <person name="Haas B.J."/>
            <person name="Wortman J.R."/>
            <person name="Fraser-Liggett C.M."/>
            <person name="Ravel J."/>
            <person name="Rabinowicz P.D."/>
        </authorList>
    </citation>
    <scope>NUCLEOTIDE SEQUENCE [LARGE SCALE GENOMIC DNA]</scope>
    <source>
        <strain evidence="3">cv. Hale</strain>
    </source>
</reference>
<protein>
    <submittedName>
        <fullName evidence="2">Uncharacterized protein</fullName>
    </submittedName>
</protein>
<evidence type="ECO:0000313" key="3">
    <source>
        <dbReference type="Proteomes" id="UP000008311"/>
    </source>
</evidence>
<dbReference type="Proteomes" id="UP000008311">
    <property type="component" value="Unassembled WGS sequence"/>
</dbReference>
<dbReference type="AlphaFoldDB" id="B9SSY1"/>
<dbReference type="EMBL" id="EQ974119">
    <property type="protein sequence ID" value="EEF33284.1"/>
    <property type="molecule type" value="Genomic_DNA"/>
</dbReference>
<keyword evidence="3" id="KW-1185">Reference proteome</keyword>
<feature type="region of interest" description="Disordered" evidence="1">
    <location>
        <begin position="17"/>
        <end position="55"/>
    </location>
</feature>
<feature type="region of interest" description="Disordered" evidence="1">
    <location>
        <begin position="115"/>
        <end position="139"/>
    </location>
</feature>
<dbReference type="InParanoid" id="B9SSY1"/>
<gene>
    <name evidence="2" type="ORF">RCOM_1268320</name>
</gene>
<feature type="compositionally biased region" description="Polar residues" evidence="1">
    <location>
        <begin position="129"/>
        <end position="139"/>
    </location>
</feature>
<accession>B9SSY1</accession>
<evidence type="ECO:0000256" key="1">
    <source>
        <dbReference type="SAM" id="MobiDB-lite"/>
    </source>
</evidence>